<name>A0A0C9Y656_9AGAR</name>
<reference evidence="1 2" key="1">
    <citation type="submission" date="2014-04" db="EMBL/GenBank/DDBJ databases">
        <authorList>
            <consortium name="DOE Joint Genome Institute"/>
            <person name="Kuo A."/>
            <person name="Kohler A."/>
            <person name="Nagy L.G."/>
            <person name="Floudas D."/>
            <person name="Copeland A."/>
            <person name="Barry K.W."/>
            <person name="Cichocki N."/>
            <person name="Veneault-Fourrey C."/>
            <person name="LaButti K."/>
            <person name="Lindquist E.A."/>
            <person name="Lipzen A."/>
            <person name="Lundell T."/>
            <person name="Morin E."/>
            <person name="Murat C."/>
            <person name="Sun H."/>
            <person name="Tunlid A."/>
            <person name="Henrissat B."/>
            <person name="Grigoriev I.V."/>
            <person name="Hibbett D.S."/>
            <person name="Martin F."/>
            <person name="Nordberg H.P."/>
            <person name="Cantor M.N."/>
            <person name="Hua S.X."/>
        </authorList>
    </citation>
    <scope>NUCLEOTIDE SEQUENCE [LARGE SCALE GENOMIC DNA]</scope>
    <source>
        <strain evidence="1 2">LaAM-08-1</strain>
    </source>
</reference>
<dbReference type="AlphaFoldDB" id="A0A0C9Y656"/>
<accession>A0A0C9Y656</accession>
<evidence type="ECO:0000313" key="1">
    <source>
        <dbReference type="EMBL" id="KIK09459.1"/>
    </source>
</evidence>
<dbReference type="OrthoDB" id="3245934at2759"/>
<dbReference type="Proteomes" id="UP000054477">
    <property type="component" value="Unassembled WGS sequence"/>
</dbReference>
<gene>
    <name evidence="1" type="ORF">K443DRAFT_386180</name>
</gene>
<dbReference type="HOGENOM" id="CLU_1619301_0_0_1"/>
<proteinExistence type="predicted"/>
<keyword evidence="2" id="KW-1185">Reference proteome</keyword>
<dbReference type="EMBL" id="KN838538">
    <property type="protein sequence ID" value="KIK09459.1"/>
    <property type="molecule type" value="Genomic_DNA"/>
</dbReference>
<sequence length="164" mass="18393">MDVNSQLEELYNGAKHILLIGRAYQSQSIGLVKVCRALAPKAKAGGEESEAQRKHFSRTIETCNKALKSAYKSEVGHEGSPQAKDAFRKAATEAAAYFEKYGSVRNGDIRGWLNELSEKDTFWANILVVNTNDRIEKLASDRRAFHRNRRLRKSDSTSENSDSD</sequence>
<evidence type="ECO:0000313" key="2">
    <source>
        <dbReference type="Proteomes" id="UP000054477"/>
    </source>
</evidence>
<organism evidence="1 2">
    <name type="scientific">Laccaria amethystina LaAM-08-1</name>
    <dbReference type="NCBI Taxonomy" id="1095629"/>
    <lineage>
        <taxon>Eukaryota</taxon>
        <taxon>Fungi</taxon>
        <taxon>Dikarya</taxon>
        <taxon>Basidiomycota</taxon>
        <taxon>Agaricomycotina</taxon>
        <taxon>Agaricomycetes</taxon>
        <taxon>Agaricomycetidae</taxon>
        <taxon>Agaricales</taxon>
        <taxon>Agaricineae</taxon>
        <taxon>Hydnangiaceae</taxon>
        <taxon>Laccaria</taxon>
    </lineage>
</organism>
<protein>
    <submittedName>
        <fullName evidence="1">Uncharacterized protein</fullName>
    </submittedName>
</protein>
<reference evidence="2" key="2">
    <citation type="submission" date="2015-01" db="EMBL/GenBank/DDBJ databases">
        <title>Evolutionary Origins and Diversification of the Mycorrhizal Mutualists.</title>
        <authorList>
            <consortium name="DOE Joint Genome Institute"/>
            <consortium name="Mycorrhizal Genomics Consortium"/>
            <person name="Kohler A."/>
            <person name="Kuo A."/>
            <person name="Nagy L.G."/>
            <person name="Floudas D."/>
            <person name="Copeland A."/>
            <person name="Barry K.W."/>
            <person name="Cichocki N."/>
            <person name="Veneault-Fourrey C."/>
            <person name="LaButti K."/>
            <person name="Lindquist E.A."/>
            <person name="Lipzen A."/>
            <person name="Lundell T."/>
            <person name="Morin E."/>
            <person name="Murat C."/>
            <person name="Riley R."/>
            <person name="Ohm R."/>
            <person name="Sun H."/>
            <person name="Tunlid A."/>
            <person name="Henrissat B."/>
            <person name="Grigoriev I.V."/>
            <person name="Hibbett D.S."/>
            <person name="Martin F."/>
        </authorList>
    </citation>
    <scope>NUCLEOTIDE SEQUENCE [LARGE SCALE GENOMIC DNA]</scope>
    <source>
        <strain evidence="2">LaAM-08-1</strain>
    </source>
</reference>